<feature type="compositionally biased region" description="Polar residues" evidence="1">
    <location>
        <begin position="49"/>
        <end position="64"/>
    </location>
</feature>
<feature type="compositionally biased region" description="Basic and acidic residues" evidence="1">
    <location>
        <begin position="100"/>
        <end position="114"/>
    </location>
</feature>
<dbReference type="OrthoDB" id="1436450at2759"/>
<feature type="compositionally biased region" description="Polar residues" evidence="1">
    <location>
        <begin position="115"/>
        <end position="126"/>
    </location>
</feature>
<feature type="compositionally biased region" description="Basic and acidic residues" evidence="1">
    <location>
        <begin position="211"/>
        <end position="225"/>
    </location>
</feature>
<feature type="compositionally biased region" description="Basic and acidic residues" evidence="1">
    <location>
        <begin position="280"/>
        <end position="306"/>
    </location>
</feature>
<gene>
    <name evidence="3" type="ORF">FA14DRAFT_135279</name>
</gene>
<reference evidence="3 4" key="1">
    <citation type="journal article" date="2018" name="Mol. Biol. Evol.">
        <title>Broad Genomic Sampling Reveals a Smut Pathogenic Ancestry of the Fungal Clade Ustilaginomycotina.</title>
        <authorList>
            <person name="Kijpornyongpan T."/>
            <person name="Mondo S.J."/>
            <person name="Barry K."/>
            <person name="Sandor L."/>
            <person name="Lee J."/>
            <person name="Lipzen A."/>
            <person name="Pangilinan J."/>
            <person name="LaButti K."/>
            <person name="Hainaut M."/>
            <person name="Henrissat B."/>
            <person name="Grigoriev I.V."/>
            <person name="Spatafora J.W."/>
            <person name="Aime M.C."/>
        </authorList>
    </citation>
    <scope>NUCLEOTIDE SEQUENCE [LARGE SCALE GENOMIC DNA]</scope>
    <source>
        <strain evidence="3 4">MCA 3882</strain>
    </source>
</reference>
<feature type="compositionally biased region" description="Polar residues" evidence="1">
    <location>
        <begin position="254"/>
        <end position="276"/>
    </location>
</feature>
<dbReference type="InParanoid" id="A0A316VCA9"/>
<dbReference type="Proteomes" id="UP000245771">
    <property type="component" value="Unassembled WGS sequence"/>
</dbReference>
<keyword evidence="2" id="KW-0472">Membrane</keyword>
<feature type="region of interest" description="Disordered" evidence="1">
    <location>
        <begin position="354"/>
        <end position="376"/>
    </location>
</feature>
<dbReference type="GO" id="GO:0071944">
    <property type="term" value="C:cell periphery"/>
    <property type="evidence" value="ECO:0007669"/>
    <property type="project" value="TreeGrafter"/>
</dbReference>
<dbReference type="AlphaFoldDB" id="A0A316VCA9"/>
<dbReference type="InterPro" id="IPR037737">
    <property type="entry name" value="Srf1"/>
</dbReference>
<sequence>MTAQSNEIDQHSSEGESGATSSSLTAQDENVGVSGGVNTTMEKEERGLKNSNDTQNEARSSLTSLLHHESDKHTEHEKQPSNQSNMSRTINTVPVWARQQQKEKNAIHFRKEGESSQSSPKINSIGGSPLKKPAPLHLNTSNQTRTALATQEASNRQRSSINPNPDQISDNRFSIDTSSIITVDDDNPGASRFASLSYRHVGPKTRVKIPFNKEEAGNDDTEKSSSKRSTSKQTPVSGGFSSAITGILAGLTSSEAQRSNDSTQDTDAQNRSQSYNYDEEEKHMSGVHEGTRGGWSHDETHDETHAQENRAKMLNDDSFTRHQPVTPGWASPWRPESRGEHSIRIGKYRFNNHGEGGYFPKTDTGATNSSRKRRRRRHASSGAVDLFDVEWWRRFLLHNPFVPLLFRLVNIAFTSSTLAVAAKLYIILKREGAEDSVGSSPIVAIIFAPLTLVHVGVQIYVEYFSKPIGLWRVGSKLFYTLTELIFVCLWSAALSLSFDNYFTSTLVCSTLNSPYSGGHDRPVFGQQVLNNPSRKPYICRLQGALIGLVFTSLLAYVVVFSVSLFRIFVRVSKR</sequence>
<dbReference type="EMBL" id="KZ819604">
    <property type="protein sequence ID" value="PWN33185.1"/>
    <property type="molecule type" value="Genomic_DNA"/>
</dbReference>
<feature type="compositionally biased region" description="Polar residues" evidence="1">
    <location>
        <begin position="80"/>
        <end position="92"/>
    </location>
</feature>
<evidence type="ECO:0000313" key="3">
    <source>
        <dbReference type="EMBL" id="PWN33185.1"/>
    </source>
</evidence>
<keyword evidence="2" id="KW-0812">Transmembrane</keyword>
<feature type="transmembrane region" description="Helical" evidence="2">
    <location>
        <begin position="477"/>
        <end position="496"/>
    </location>
</feature>
<dbReference type="RefSeq" id="XP_025353487.1">
    <property type="nucleotide sequence ID" value="XM_025497002.1"/>
</dbReference>
<feature type="compositionally biased region" description="Polar residues" evidence="1">
    <location>
        <begin position="138"/>
        <end position="172"/>
    </location>
</feature>
<proteinExistence type="predicted"/>
<keyword evidence="4" id="KW-1185">Reference proteome</keyword>
<protein>
    <submittedName>
        <fullName evidence="3">Uncharacterized protein</fullName>
    </submittedName>
</protein>
<feature type="region of interest" description="Disordered" evidence="1">
    <location>
        <begin position="207"/>
        <end position="241"/>
    </location>
</feature>
<evidence type="ECO:0000256" key="1">
    <source>
        <dbReference type="SAM" id="MobiDB-lite"/>
    </source>
</evidence>
<feature type="region of interest" description="Disordered" evidence="1">
    <location>
        <begin position="254"/>
        <end position="306"/>
    </location>
</feature>
<feature type="compositionally biased region" description="Basic and acidic residues" evidence="1">
    <location>
        <begin position="66"/>
        <end position="79"/>
    </location>
</feature>
<organism evidence="3 4">
    <name type="scientific">Meira miltonrushii</name>
    <dbReference type="NCBI Taxonomy" id="1280837"/>
    <lineage>
        <taxon>Eukaryota</taxon>
        <taxon>Fungi</taxon>
        <taxon>Dikarya</taxon>
        <taxon>Basidiomycota</taxon>
        <taxon>Ustilaginomycotina</taxon>
        <taxon>Exobasidiomycetes</taxon>
        <taxon>Exobasidiales</taxon>
        <taxon>Brachybasidiaceae</taxon>
        <taxon>Meira</taxon>
    </lineage>
</organism>
<dbReference type="GeneID" id="37018783"/>
<evidence type="ECO:0000256" key="2">
    <source>
        <dbReference type="SAM" id="Phobius"/>
    </source>
</evidence>
<feature type="compositionally biased region" description="Low complexity" evidence="1">
    <location>
        <begin position="15"/>
        <end position="26"/>
    </location>
</feature>
<dbReference type="GO" id="GO:0000324">
    <property type="term" value="C:fungal-type vacuole"/>
    <property type="evidence" value="ECO:0007669"/>
    <property type="project" value="TreeGrafter"/>
</dbReference>
<feature type="transmembrane region" description="Helical" evidence="2">
    <location>
        <begin position="404"/>
        <end position="428"/>
    </location>
</feature>
<accession>A0A316VCA9</accession>
<evidence type="ECO:0000313" key="4">
    <source>
        <dbReference type="Proteomes" id="UP000245771"/>
    </source>
</evidence>
<feature type="region of interest" description="Disordered" evidence="1">
    <location>
        <begin position="1"/>
        <end position="172"/>
    </location>
</feature>
<feature type="region of interest" description="Disordered" evidence="1">
    <location>
        <begin position="318"/>
        <end position="337"/>
    </location>
</feature>
<dbReference type="PANTHER" id="PTHR36819:SF1">
    <property type="entry name" value="REGULATOR OF PHOSPHOLIPASE D SRF1"/>
    <property type="match status" value="1"/>
</dbReference>
<feature type="transmembrane region" description="Helical" evidence="2">
    <location>
        <begin position="544"/>
        <end position="569"/>
    </location>
</feature>
<name>A0A316VCA9_9BASI</name>
<keyword evidence="2" id="KW-1133">Transmembrane helix</keyword>
<feature type="transmembrane region" description="Helical" evidence="2">
    <location>
        <begin position="440"/>
        <end position="465"/>
    </location>
</feature>
<dbReference type="PANTHER" id="PTHR36819">
    <property type="entry name" value="REGULATOR OF PHOSPHOLIPASE D SRF1"/>
    <property type="match status" value="1"/>
</dbReference>